<accession>A0AAN7ULX6</accession>
<reference evidence="2 3" key="1">
    <citation type="submission" date="2023-10" db="EMBL/GenBank/DDBJ databases">
        <title>Draft genome sequence of Xylaria bambusicola isolate GMP-LS, the root and basal stem rot pathogen of sugarcane in Indonesia.</title>
        <authorList>
            <person name="Selvaraj P."/>
            <person name="Muralishankar V."/>
            <person name="Muruganantham S."/>
            <person name="Sp S."/>
            <person name="Haryani S."/>
            <person name="Lau K.J.X."/>
            <person name="Naqvi N.I."/>
        </authorList>
    </citation>
    <scope>NUCLEOTIDE SEQUENCE [LARGE SCALE GENOMIC DNA]</scope>
    <source>
        <strain evidence="2">GMP-LS</strain>
    </source>
</reference>
<evidence type="ECO:0000313" key="2">
    <source>
        <dbReference type="EMBL" id="KAK5628771.1"/>
    </source>
</evidence>
<dbReference type="EMBL" id="JAWHQM010000009">
    <property type="protein sequence ID" value="KAK5628771.1"/>
    <property type="molecule type" value="Genomic_DNA"/>
</dbReference>
<dbReference type="AlphaFoldDB" id="A0AAN7ULX6"/>
<proteinExistence type="predicted"/>
<comment type="caution">
    <text evidence="2">The sequence shown here is derived from an EMBL/GenBank/DDBJ whole genome shotgun (WGS) entry which is preliminary data.</text>
</comment>
<feature type="compositionally biased region" description="Basic and acidic residues" evidence="1">
    <location>
        <begin position="101"/>
        <end position="110"/>
    </location>
</feature>
<sequence>MFAPAPANGSQNGVPTSMTTRGRRRQRPLSADNSLPLPKSKRLRSDRPHVTDQTFVEPITAPETYEVKATQPSTVGTKQDGIERPVATPRQELSVRSKKSRPGDRLHKGDGTTLLVG</sequence>
<name>A0AAN7ULX6_9PEZI</name>
<keyword evidence="3" id="KW-1185">Reference proteome</keyword>
<organism evidence="2 3">
    <name type="scientific">Xylaria bambusicola</name>
    <dbReference type="NCBI Taxonomy" id="326684"/>
    <lineage>
        <taxon>Eukaryota</taxon>
        <taxon>Fungi</taxon>
        <taxon>Dikarya</taxon>
        <taxon>Ascomycota</taxon>
        <taxon>Pezizomycotina</taxon>
        <taxon>Sordariomycetes</taxon>
        <taxon>Xylariomycetidae</taxon>
        <taxon>Xylariales</taxon>
        <taxon>Xylariaceae</taxon>
        <taxon>Xylaria</taxon>
    </lineage>
</organism>
<protein>
    <submittedName>
        <fullName evidence="2">Uncharacterized protein</fullName>
    </submittedName>
</protein>
<feature type="compositionally biased region" description="Polar residues" evidence="1">
    <location>
        <begin position="8"/>
        <end position="20"/>
    </location>
</feature>
<gene>
    <name evidence="2" type="ORF">RRF57_004486</name>
</gene>
<dbReference type="Proteomes" id="UP001305414">
    <property type="component" value="Unassembled WGS sequence"/>
</dbReference>
<evidence type="ECO:0000256" key="1">
    <source>
        <dbReference type="SAM" id="MobiDB-lite"/>
    </source>
</evidence>
<feature type="region of interest" description="Disordered" evidence="1">
    <location>
        <begin position="1"/>
        <end position="117"/>
    </location>
</feature>
<evidence type="ECO:0000313" key="3">
    <source>
        <dbReference type="Proteomes" id="UP001305414"/>
    </source>
</evidence>